<sequence>MFSCVSWNIHRGRGNDGVVDPARTARVLAAEVCPPGQDALILQEADEEVPPHRGVLDLAEVEAATGLSHVHGDAAHRWGDGSHGFLGTIVFLHPDARVEDIALVDLPGRCHRGAVVVDLTLRGRALRLVGTHLSLAQALRAAQMRTIGQHLFRRTARPTILCGDLNEWRPWGGLALSRRITGLPLAGPAPATFPVGRPVLPLDRVLVTPPARVVSARVLDGPGIRMASDHRPLAAQVAL</sequence>
<accession>A0A7X6JWT0</accession>
<evidence type="ECO:0000313" key="3">
    <source>
        <dbReference type="Proteomes" id="UP000526408"/>
    </source>
</evidence>
<comment type="caution">
    <text evidence="2">The sequence shown here is derived from an EMBL/GenBank/DDBJ whole genome shotgun (WGS) entry which is preliminary data.</text>
</comment>
<evidence type="ECO:0000259" key="1">
    <source>
        <dbReference type="Pfam" id="PF03372"/>
    </source>
</evidence>
<dbReference type="SUPFAM" id="SSF56219">
    <property type="entry name" value="DNase I-like"/>
    <property type="match status" value="1"/>
</dbReference>
<dbReference type="InterPro" id="IPR005135">
    <property type="entry name" value="Endo/exonuclease/phosphatase"/>
</dbReference>
<keyword evidence="2" id="KW-0540">Nuclease</keyword>
<evidence type="ECO:0000313" key="2">
    <source>
        <dbReference type="EMBL" id="NKX44025.1"/>
    </source>
</evidence>
<dbReference type="GO" id="GO:0004519">
    <property type="term" value="F:endonuclease activity"/>
    <property type="evidence" value="ECO:0007669"/>
    <property type="project" value="UniProtKB-KW"/>
</dbReference>
<dbReference type="Pfam" id="PF03372">
    <property type="entry name" value="Exo_endo_phos"/>
    <property type="match status" value="1"/>
</dbReference>
<dbReference type="Proteomes" id="UP000526408">
    <property type="component" value="Unassembled WGS sequence"/>
</dbReference>
<dbReference type="Gene3D" id="3.60.10.10">
    <property type="entry name" value="Endonuclease/exonuclease/phosphatase"/>
    <property type="match status" value="1"/>
</dbReference>
<dbReference type="InterPro" id="IPR036691">
    <property type="entry name" value="Endo/exonu/phosph_ase_sf"/>
</dbReference>
<name>A0A7X6JWT0_9RHOB</name>
<dbReference type="AlphaFoldDB" id="A0A7X6JWT0"/>
<reference evidence="2 3" key="1">
    <citation type="submission" date="2020-04" db="EMBL/GenBank/DDBJ databases">
        <authorList>
            <person name="Yoon J."/>
        </authorList>
    </citation>
    <scope>NUCLEOTIDE SEQUENCE [LARGE SCALE GENOMIC DNA]</scope>
    <source>
        <strain evidence="2 3">KMU-115</strain>
    </source>
</reference>
<keyword evidence="3" id="KW-1185">Reference proteome</keyword>
<keyword evidence="2" id="KW-0255">Endonuclease</keyword>
<keyword evidence="2" id="KW-0378">Hydrolase</keyword>
<proteinExistence type="predicted"/>
<protein>
    <submittedName>
        <fullName evidence="2">Endonuclease</fullName>
    </submittedName>
</protein>
<dbReference type="EMBL" id="JAAZQQ010000002">
    <property type="protein sequence ID" value="NKX44025.1"/>
    <property type="molecule type" value="Genomic_DNA"/>
</dbReference>
<feature type="domain" description="Endonuclease/exonuclease/phosphatase" evidence="1">
    <location>
        <begin position="5"/>
        <end position="230"/>
    </location>
</feature>
<organism evidence="2 3">
    <name type="scientific">Roseicyclus persicicus</name>
    <dbReference type="NCBI Taxonomy" id="2650661"/>
    <lineage>
        <taxon>Bacteria</taxon>
        <taxon>Pseudomonadati</taxon>
        <taxon>Pseudomonadota</taxon>
        <taxon>Alphaproteobacteria</taxon>
        <taxon>Rhodobacterales</taxon>
        <taxon>Roseobacteraceae</taxon>
        <taxon>Roseicyclus</taxon>
    </lineage>
</organism>
<gene>
    <name evidence="2" type="ORF">HCU73_05440</name>
</gene>